<dbReference type="EMBL" id="CR555306">
    <property type="protein sequence ID" value="CAI08577.1"/>
    <property type="molecule type" value="Genomic_DNA"/>
</dbReference>
<dbReference type="KEGG" id="eba:ebA4328"/>
<dbReference type="eggNOG" id="COG3420">
    <property type="taxonomic scope" value="Bacteria"/>
</dbReference>
<keyword evidence="1" id="KW-0732">Signal</keyword>
<dbReference type="AlphaFoldDB" id="Q5P287"/>
<sequence length="410" mass="44632">MPRRQAHPLDARIPTISPRPPSMRLRAVIVSLLSLVLSEPARAATLRVGPEEAITTIAEVARLARDGDIVEIQPGEYRGDVASWTQRRLTIRGVGERPVLIADGRSAEDKATWVIRNGDFVIDNVEFRGARVVDGNGAGIRFERGRLHVRNCAFVDNQTGILTSNFSDAELRIDDSLFADAPRQEHSLPHLLYVGRIAQLEIFGSRFHNGYRGHLIKSRARRSDIRYNLIYDGRAGEASYEIDLPNGGNATLVGNVIGQSAATRNPVVVAYGAEGHAWADNALVLSHNTLTSARPFGAWFLRVWRDRIGANIRVQGINNLIVGLGAFTLGASGEFHGNFPTLSGMLNDIETLDFSLAPGSLLHGRGKNVAASPGDDIVPDAEFQLPIGRRPLTAPAQWTPGAFQRAGDAR</sequence>
<dbReference type="Proteomes" id="UP000006552">
    <property type="component" value="Chromosome"/>
</dbReference>
<dbReference type="Gene3D" id="2.160.20.10">
    <property type="entry name" value="Single-stranded right-handed beta-helix, Pectin lyase-like"/>
    <property type="match status" value="1"/>
</dbReference>
<proteinExistence type="predicted"/>
<dbReference type="SUPFAM" id="SSF51126">
    <property type="entry name" value="Pectin lyase-like"/>
    <property type="match status" value="1"/>
</dbReference>
<evidence type="ECO:0008006" key="4">
    <source>
        <dbReference type="Google" id="ProtNLM"/>
    </source>
</evidence>
<evidence type="ECO:0000256" key="1">
    <source>
        <dbReference type="SAM" id="SignalP"/>
    </source>
</evidence>
<dbReference type="InterPro" id="IPR011050">
    <property type="entry name" value="Pectin_lyase_fold/virulence"/>
</dbReference>
<feature type="signal peptide" evidence="1">
    <location>
        <begin position="1"/>
        <end position="43"/>
    </location>
</feature>
<evidence type="ECO:0000313" key="2">
    <source>
        <dbReference type="EMBL" id="CAI08577.1"/>
    </source>
</evidence>
<reference evidence="2 3" key="1">
    <citation type="journal article" date="2005" name="Arch. Microbiol.">
        <title>The genome sequence of an anaerobic aromatic-degrading denitrifying bacterium, strain EbN1.</title>
        <authorList>
            <person name="Rabus R."/>
            <person name="Kube M."/>
            <person name="Heider J."/>
            <person name="Beck A."/>
            <person name="Heitmann K."/>
            <person name="Widdel F."/>
            <person name="Reinhardt R."/>
        </authorList>
    </citation>
    <scope>NUCLEOTIDE SEQUENCE [LARGE SCALE GENOMIC DNA]</scope>
    <source>
        <strain evidence="2 3">EbN1</strain>
    </source>
</reference>
<feature type="chain" id="PRO_5004260688" description="Right handed beta helix domain-containing protein" evidence="1">
    <location>
        <begin position="44"/>
        <end position="410"/>
    </location>
</feature>
<organism evidence="2 3">
    <name type="scientific">Aromatoleum aromaticum (strain DSM 19018 / LMG 30748 / EbN1)</name>
    <name type="common">Azoarcus sp. (strain EbN1)</name>
    <dbReference type="NCBI Taxonomy" id="76114"/>
    <lineage>
        <taxon>Bacteria</taxon>
        <taxon>Pseudomonadati</taxon>
        <taxon>Pseudomonadota</taxon>
        <taxon>Betaproteobacteria</taxon>
        <taxon>Rhodocyclales</taxon>
        <taxon>Rhodocyclaceae</taxon>
        <taxon>Aromatoleum</taxon>
    </lineage>
</organism>
<evidence type="ECO:0000313" key="3">
    <source>
        <dbReference type="Proteomes" id="UP000006552"/>
    </source>
</evidence>
<protein>
    <recommendedName>
        <fullName evidence="4">Right handed beta helix domain-containing protein</fullName>
    </recommendedName>
</protein>
<dbReference type="HOGENOM" id="CLU_044699_0_0_4"/>
<gene>
    <name evidence="2" type="ORF">ebA4328</name>
</gene>
<name>Q5P287_AROAE</name>
<keyword evidence="3" id="KW-1185">Reference proteome</keyword>
<accession>Q5P287</accession>
<dbReference type="InterPro" id="IPR012334">
    <property type="entry name" value="Pectin_lyas_fold"/>
</dbReference>
<dbReference type="STRING" id="76114.ebA4328"/>